<reference evidence="6 7" key="2">
    <citation type="journal article" date="2012" name="Stand. Genomic Sci.">
        <title>Genome sequence of the moderately thermophilic, amino-acid-degrading and sulfur-reducing bacterium Thermovirga lienii type strain (Cas60314(T)).</title>
        <authorList>
            <person name="Goker M."/>
            <person name="Saunders E."/>
            <person name="Lapidus A."/>
            <person name="Nolan M."/>
            <person name="Lucas S."/>
            <person name="Hammon N."/>
            <person name="Deshpande S."/>
            <person name="Cheng J.F."/>
            <person name="Han C."/>
            <person name="Tapia R."/>
            <person name="Goodwin L.A."/>
            <person name="Pitluck S."/>
            <person name="Liolios K."/>
            <person name="Mavromatis K."/>
            <person name="Pagani I."/>
            <person name="Ivanova N."/>
            <person name="Mikhailova N."/>
            <person name="Pati A."/>
            <person name="Chen A."/>
            <person name="Palaniappan K."/>
            <person name="Land M."/>
            <person name="Chang Y.J."/>
            <person name="Jeffries C.D."/>
            <person name="Brambilla E.M."/>
            <person name="Rohde M."/>
            <person name="Spring S."/>
            <person name="Detter J.C."/>
            <person name="Woyke T."/>
            <person name="Bristow J."/>
            <person name="Eisen J.A."/>
            <person name="Markowitz V."/>
            <person name="Hugenholtz P."/>
            <person name="Kyrpides N.C."/>
            <person name="Klenk H.P."/>
        </authorList>
    </citation>
    <scope>NUCLEOTIDE SEQUENCE [LARGE SCALE GENOMIC DNA]</scope>
    <source>
        <strain evidence="7">ATCC BAA-1197 / DSM 17291 / Cas60314</strain>
    </source>
</reference>
<dbReference type="SUPFAM" id="SSF52540">
    <property type="entry name" value="P-loop containing nucleoside triphosphate hydrolases"/>
    <property type="match status" value="1"/>
</dbReference>
<evidence type="ECO:0000313" key="7">
    <source>
        <dbReference type="Proteomes" id="UP000005868"/>
    </source>
</evidence>
<dbReference type="InterPro" id="IPR017871">
    <property type="entry name" value="ABC_transporter-like_CS"/>
</dbReference>
<dbReference type="InterPro" id="IPR003439">
    <property type="entry name" value="ABC_transporter-like_ATP-bd"/>
</dbReference>
<evidence type="ECO:0000256" key="3">
    <source>
        <dbReference type="ARBA" id="ARBA00022741"/>
    </source>
</evidence>
<evidence type="ECO:0000256" key="4">
    <source>
        <dbReference type="ARBA" id="ARBA00022840"/>
    </source>
</evidence>
<reference evidence="7" key="1">
    <citation type="submission" date="2011-10" db="EMBL/GenBank/DDBJ databases">
        <title>The complete genome of chromosome of Thermovirga lienii DSM 17291.</title>
        <authorList>
            <consortium name="US DOE Joint Genome Institute (JGI-PGF)"/>
            <person name="Lucas S."/>
            <person name="Copeland A."/>
            <person name="Lapidus A."/>
            <person name="Glavina del Rio T."/>
            <person name="Dalin E."/>
            <person name="Tice H."/>
            <person name="Bruce D."/>
            <person name="Goodwin L."/>
            <person name="Pitluck S."/>
            <person name="Peters L."/>
            <person name="Mikhailova N."/>
            <person name="Saunders E."/>
            <person name="Kyrpides N."/>
            <person name="Mavromatis K."/>
            <person name="Ivanova N."/>
            <person name="Last F.I."/>
            <person name="Brettin T."/>
            <person name="Detter J.C."/>
            <person name="Han C."/>
            <person name="Larimer F."/>
            <person name="Land M."/>
            <person name="Hauser L."/>
            <person name="Markowitz V."/>
            <person name="Cheng J.-F."/>
            <person name="Hugenholtz P."/>
            <person name="Woyke T."/>
            <person name="Wu D."/>
            <person name="Spring S."/>
            <person name="Schroeder M."/>
            <person name="Brambilla E.-M."/>
            <person name="Klenk H.-P."/>
            <person name="Eisen J.A."/>
        </authorList>
    </citation>
    <scope>NUCLEOTIDE SEQUENCE [LARGE SCALE GENOMIC DNA]</scope>
    <source>
        <strain evidence="7">ATCC BAA-1197 / DSM 17291 / Cas60314</strain>
    </source>
</reference>
<accession>G7V6Q4</accession>
<proteinExistence type="inferred from homology"/>
<dbReference type="STRING" id="580340.Tlie_0273"/>
<gene>
    <name evidence="6" type="ordered locus">Tlie_0273</name>
</gene>
<keyword evidence="3" id="KW-0547">Nucleotide-binding</keyword>
<dbReference type="InterPro" id="IPR003593">
    <property type="entry name" value="AAA+_ATPase"/>
</dbReference>
<dbReference type="GO" id="GO:0098796">
    <property type="term" value="C:membrane protein complex"/>
    <property type="evidence" value="ECO:0007669"/>
    <property type="project" value="UniProtKB-ARBA"/>
</dbReference>
<keyword evidence="2" id="KW-0813">Transport</keyword>
<comment type="similarity">
    <text evidence="1">Belongs to the ABC transporter superfamily.</text>
</comment>
<dbReference type="GO" id="GO:0016887">
    <property type="term" value="F:ATP hydrolysis activity"/>
    <property type="evidence" value="ECO:0007669"/>
    <property type="project" value="InterPro"/>
</dbReference>
<keyword evidence="4" id="KW-0067">ATP-binding</keyword>
<dbReference type="GO" id="GO:0022857">
    <property type="term" value="F:transmembrane transporter activity"/>
    <property type="evidence" value="ECO:0007669"/>
    <property type="project" value="UniProtKB-ARBA"/>
</dbReference>
<dbReference type="GO" id="GO:0005524">
    <property type="term" value="F:ATP binding"/>
    <property type="evidence" value="ECO:0007669"/>
    <property type="project" value="UniProtKB-KW"/>
</dbReference>
<dbReference type="InterPro" id="IPR027417">
    <property type="entry name" value="P-loop_NTPase"/>
</dbReference>
<feature type="domain" description="ABC transporter" evidence="5">
    <location>
        <begin position="8"/>
        <end position="237"/>
    </location>
</feature>
<dbReference type="AlphaFoldDB" id="G7V6Q4"/>
<dbReference type="EMBL" id="CP003096">
    <property type="protein sequence ID" value="AER66013.1"/>
    <property type="molecule type" value="Genomic_DNA"/>
</dbReference>
<dbReference type="PANTHER" id="PTHR42798">
    <property type="entry name" value="LIPOPROTEIN-RELEASING SYSTEM ATP-BINDING PROTEIN LOLD"/>
    <property type="match status" value="1"/>
</dbReference>
<dbReference type="eggNOG" id="COG1136">
    <property type="taxonomic scope" value="Bacteria"/>
</dbReference>
<protein>
    <submittedName>
        <fullName evidence="6">ABC transporter related protein</fullName>
    </submittedName>
</protein>
<dbReference type="FunFam" id="3.40.50.300:FF:000032">
    <property type="entry name" value="Export ABC transporter ATP-binding protein"/>
    <property type="match status" value="1"/>
</dbReference>
<organism evidence="6 7">
    <name type="scientific">Thermovirga lienii (strain ATCC BAA-1197 / DSM 17291 / Cas60314)</name>
    <dbReference type="NCBI Taxonomy" id="580340"/>
    <lineage>
        <taxon>Bacteria</taxon>
        <taxon>Thermotogati</taxon>
        <taxon>Synergistota</taxon>
        <taxon>Synergistia</taxon>
        <taxon>Synergistales</taxon>
        <taxon>Thermovirgaceae</taxon>
        <taxon>Thermovirga</taxon>
    </lineage>
</organism>
<evidence type="ECO:0000313" key="6">
    <source>
        <dbReference type="EMBL" id="AER66013.1"/>
    </source>
</evidence>
<name>G7V6Q4_THELD</name>
<evidence type="ECO:0000256" key="1">
    <source>
        <dbReference type="ARBA" id="ARBA00005417"/>
    </source>
</evidence>
<evidence type="ECO:0000259" key="5">
    <source>
        <dbReference type="PROSITE" id="PS50893"/>
    </source>
</evidence>
<dbReference type="HOGENOM" id="CLU_000604_1_22_0"/>
<dbReference type="KEGG" id="tli:Tlie_0273"/>
<dbReference type="PROSITE" id="PS00211">
    <property type="entry name" value="ABC_TRANSPORTER_1"/>
    <property type="match status" value="1"/>
</dbReference>
<keyword evidence="7" id="KW-1185">Reference proteome</keyword>
<dbReference type="InterPro" id="IPR017911">
    <property type="entry name" value="MacB-like_ATP-bd"/>
</dbReference>
<dbReference type="Gene3D" id="3.40.50.300">
    <property type="entry name" value="P-loop containing nucleotide triphosphate hydrolases"/>
    <property type="match status" value="1"/>
</dbReference>
<dbReference type="SMART" id="SM00382">
    <property type="entry name" value="AAA"/>
    <property type="match status" value="1"/>
</dbReference>
<sequence>MEQQKTLLKLEKVRKIYKMGEVEVEALKPSSLEVYEGELLVILGPSGSGKSTLLNIMGGMDSPTEGAVWFGGEDLARASERRLTEYRRHQVGFVFQFYNLIPDLTALENVAIAAELSNTPLSPRKLLEQVGMNNKMDSFPSQLSGGEQQRVAIARAAAKNPKMLLCDEPTGSLDCETGRKILSLLLDVNRQYGTTVVIVTHNVAIRAMGRRIIRMSSGAIAEMTFNERPEPPERISW</sequence>
<dbReference type="PROSITE" id="PS50893">
    <property type="entry name" value="ABC_TRANSPORTER_2"/>
    <property type="match status" value="1"/>
</dbReference>
<dbReference type="OrthoDB" id="9802264at2"/>
<evidence type="ECO:0000256" key="2">
    <source>
        <dbReference type="ARBA" id="ARBA00022448"/>
    </source>
</evidence>
<dbReference type="PANTHER" id="PTHR42798:SF2">
    <property type="entry name" value="ABC TRANSPORTER ATP-BINDING PROTEIN MG467-RELATED"/>
    <property type="match status" value="1"/>
</dbReference>
<dbReference type="Proteomes" id="UP000005868">
    <property type="component" value="Chromosome"/>
</dbReference>
<dbReference type="Pfam" id="PF00005">
    <property type="entry name" value="ABC_tran"/>
    <property type="match status" value="1"/>
</dbReference>
<dbReference type="CDD" id="cd03255">
    <property type="entry name" value="ABC_MJ0796_LolCDE_FtsE"/>
    <property type="match status" value="1"/>
</dbReference>